<proteinExistence type="predicted"/>
<evidence type="ECO:0000256" key="1">
    <source>
        <dbReference type="SAM" id="MobiDB-lite"/>
    </source>
</evidence>
<evidence type="ECO:0000313" key="2">
    <source>
        <dbReference type="EMBL" id="KAG6625669.1"/>
    </source>
</evidence>
<comment type="caution">
    <text evidence="2">The sequence shown here is derived from an EMBL/GenBank/DDBJ whole genome shotgun (WGS) entry which is preliminary data.</text>
</comment>
<dbReference type="AlphaFoldDB" id="A0A8T1N312"/>
<organism evidence="2 3">
    <name type="scientific">Carya illinoinensis</name>
    <name type="common">Pecan</name>
    <dbReference type="NCBI Taxonomy" id="32201"/>
    <lineage>
        <taxon>Eukaryota</taxon>
        <taxon>Viridiplantae</taxon>
        <taxon>Streptophyta</taxon>
        <taxon>Embryophyta</taxon>
        <taxon>Tracheophyta</taxon>
        <taxon>Spermatophyta</taxon>
        <taxon>Magnoliopsida</taxon>
        <taxon>eudicotyledons</taxon>
        <taxon>Gunneridae</taxon>
        <taxon>Pentapetalae</taxon>
        <taxon>rosids</taxon>
        <taxon>fabids</taxon>
        <taxon>Fagales</taxon>
        <taxon>Juglandaceae</taxon>
        <taxon>Carya</taxon>
    </lineage>
</organism>
<reference evidence="2" key="1">
    <citation type="submission" date="2020-12" db="EMBL/GenBank/DDBJ databases">
        <title>WGS assembly of Carya illinoinensis cv. Pawnee.</title>
        <authorList>
            <person name="Platts A."/>
            <person name="Shu S."/>
            <person name="Wright S."/>
            <person name="Barry K."/>
            <person name="Edger P."/>
            <person name="Pires J.C."/>
            <person name="Schmutz J."/>
        </authorList>
    </citation>
    <scope>NUCLEOTIDE SEQUENCE</scope>
    <source>
        <tissue evidence="2">Leaf</tissue>
    </source>
</reference>
<accession>A0A8T1N312</accession>
<keyword evidence="3" id="KW-1185">Reference proteome</keyword>
<gene>
    <name evidence="2" type="ORF">CIPAW_16G114400</name>
</gene>
<name>A0A8T1N312_CARIL</name>
<sequence>MGHDPNSYPKKVHTTCSLKPDKLAACYRVKHFIARLYCRNRRVQRLLDDKEARGGPSTLPQPYTLESPPKANDTADSCKFCRLMCIFLRMLIR</sequence>
<feature type="region of interest" description="Disordered" evidence="1">
    <location>
        <begin position="49"/>
        <end position="74"/>
    </location>
</feature>
<dbReference type="Proteomes" id="UP000811609">
    <property type="component" value="Chromosome 16"/>
</dbReference>
<dbReference type="EMBL" id="CM031824">
    <property type="protein sequence ID" value="KAG6625669.1"/>
    <property type="molecule type" value="Genomic_DNA"/>
</dbReference>
<protein>
    <submittedName>
        <fullName evidence="2">Uncharacterized protein</fullName>
    </submittedName>
</protein>
<evidence type="ECO:0000313" key="3">
    <source>
        <dbReference type="Proteomes" id="UP000811609"/>
    </source>
</evidence>